<dbReference type="GO" id="GO:0071713">
    <property type="term" value="F:para-aminobenzoyl-glutamate hydrolase activity"/>
    <property type="evidence" value="ECO:0007669"/>
    <property type="project" value="TreeGrafter"/>
</dbReference>
<dbReference type="FunFam" id="3.30.70.360:FF:000004">
    <property type="entry name" value="Peptidase M20 domain-containing protein 2"/>
    <property type="match status" value="1"/>
</dbReference>
<evidence type="ECO:0000256" key="1">
    <source>
        <dbReference type="PIRNR" id="PIRNR037226"/>
    </source>
</evidence>
<dbReference type="InterPro" id="IPR002933">
    <property type="entry name" value="Peptidase_M20"/>
</dbReference>
<dbReference type="GO" id="GO:0046657">
    <property type="term" value="P:folic acid catabolic process"/>
    <property type="evidence" value="ECO:0007669"/>
    <property type="project" value="TreeGrafter"/>
</dbReference>
<evidence type="ECO:0000313" key="4">
    <source>
        <dbReference type="Proteomes" id="UP000031030"/>
    </source>
</evidence>
<protein>
    <recommendedName>
        <fullName evidence="1">Peptidase M20 domain-containing protein 2</fullName>
    </recommendedName>
</protein>
<evidence type="ECO:0000313" key="3">
    <source>
        <dbReference type="EMBL" id="KHL00094.1"/>
    </source>
</evidence>
<comment type="similarity">
    <text evidence="1">Belongs to the peptidase M20A family.</text>
</comment>
<dbReference type="GO" id="GO:0005737">
    <property type="term" value="C:cytoplasm"/>
    <property type="evidence" value="ECO:0007669"/>
    <property type="project" value="TreeGrafter"/>
</dbReference>
<comment type="caution">
    <text evidence="3">The sequence shown here is derived from an EMBL/GenBank/DDBJ whole genome shotgun (WGS) entry which is preliminary data.</text>
</comment>
<dbReference type="Pfam" id="PF07687">
    <property type="entry name" value="M20_dimer"/>
    <property type="match status" value="1"/>
</dbReference>
<evidence type="ECO:0000259" key="2">
    <source>
        <dbReference type="Pfam" id="PF07687"/>
    </source>
</evidence>
<accession>A0A0B2A942</accession>
<dbReference type="InterPro" id="IPR017144">
    <property type="entry name" value="Xaa-Arg_dipeptidase"/>
</dbReference>
<reference evidence="3 4" key="1">
    <citation type="submission" date="2014-11" db="EMBL/GenBank/DDBJ databases">
        <title>Genome sequence of Microbacterium mangrovi MUSC 115(T).</title>
        <authorList>
            <person name="Lee L.-H."/>
        </authorList>
    </citation>
    <scope>NUCLEOTIDE SEQUENCE [LARGE SCALE GENOMIC DNA]</scope>
    <source>
        <strain evidence="3 4">MUSC 115</strain>
    </source>
</reference>
<dbReference type="Pfam" id="PF01546">
    <property type="entry name" value="Peptidase_M20"/>
    <property type="match status" value="1"/>
</dbReference>
<dbReference type="CDD" id="cd03887">
    <property type="entry name" value="M20_Acy1L2"/>
    <property type="match status" value="1"/>
</dbReference>
<organism evidence="3 4">
    <name type="scientific">Microbacterium mangrovi</name>
    <dbReference type="NCBI Taxonomy" id="1348253"/>
    <lineage>
        <taxon>Bacteria</taxon>
        <taxon>Bacillati</taxon>
        <taxon>Actinomycetota</taxon>
        <taxon>Actinomycetes</taxon>
        <taxon>Micrococcales</taxon>
        <taxon>Microbacteriaceae</taxon>
        <taxon>Microbacterium</taxon>
    </lineage>
</organism>
<dbReference type="InterPro" id="IPR052030">
    <property type="entry name" value="Peptidase_M20/M20A_hydrolases"/>
</dbReference>
<dbReference type="NCBIfam" id="TIGR01891">
    <property type="entry name" value="amidohydrolases"/>
    <property type="match status" value="1"/>
</dbReference>
<dbReference type="PANTHER" id="PTHR30575">
    <property type="entry name" value="PEPTIDASE M20"/>
    <property type="match status" value="1"/>
</dbReference>
<dbReference type="STRING" id="1348253.LK09_00060"/>
<dbReference type="Gene3D" id="3.30.70.360">
    <property type="match status" value="1"/>
</dbReference>
<gene>
    <name evidence="3" type="ORF">LK09_00060</name>
</gene>
<dbReference type="InterPro" id="IPR011650">
    <property type="entry name" value="Peptidase_M20_dimer"/>
</dbReference>
<sequence length="378" mass="38519">MRASVDAHRDGLVALSHAIHADPELGGEEFRAVARVKEVLQDAGFSFDLPQPEQPTAFAATFGTGEFVVAVCVEYDALPEIGHGCGHNVNAASAVGTALALQPLAGRLGLTVLVLGTPAEESWGGKVDLLDAGFFDGAAIAMMAHAAGEDNVGASSLALGCWDLTFHGRGAHAAAAPSEGVNALDAIVIAQTATALARQQLPSDVIMSSIVVDGGTAPNVIPARATARVELRAPRKEQLDALWERVQRCYEAGALATGCTLTIEPVGHPFADLRQDAALCRAYADALAGIGRTVRLDGPAVGSTDMGDVSHRVPSIHPMIGYDVAGAVHHTADFAAAGAAPGADAAILDAAYGLAAAAAAVASDPAERARLLAEVAAR</sequence>
<dbReference type="InterPro" id="IPR017439">
    <property type="entry name" value="Amidohydrolase"/>
</dbReference>
<proteinExistence type="inferred from homology"/>
<dbReference type="AlphaFoldDB" id="A0A0B2A942"/>
<feature type="domain" description="Peptidase M20 dimerisation" evidence="2">
    <location>
        <begin position="162"/>
        <end position="251"/>
    </location>
</feature>
<keyword evidence="4" id="KW-1185">Reference proteome</keyword>
<dbReference type="GO" id="GO:0016805">
    <property type="term" value="F:dipeptidase activity"/>
    <property type="evidence" value="ECO:0007669"/>
    <property type="project" value="InterPro"/>
</dbReference>
<dbReference type="InterPro" id="IPR036264">
    <property type="entry name" value="Bact_exopeptidase_dim_dom"/>
</dbReference>
<dbReference type="Gene3D" id="3.40.630.10">
    <property type="entry name" value="Zn peptidases"/>
    <property type="match status" value="1"/>
</dbReference>
<dbReference type="EMBL" id="JTDK01000001">
    <property type="protein sequence ID" value="KHL00094.1"/>
    <property type="molecule type" value="Genomic_DNA"/>
</dbReference>
<name>A0A0B2A942_9MICO</name>
<dbReference type="Proteomes" id="UP000031030">
    <property type="component" value="Unassembled WGS sequence"/>
</dbReference>
<dbReference type="PIRSF" id="PIRSF037226">
    <property type="entry name" value="Amidohydrolase_ACY1L2_prd"/>
    <property type="match status" value="1"/>
</dbReference>
<dbReference type="SUPFAM" id="SSF55031">
    <property type="entry name" value="Bacterial exopeptidase dimerisation domain"/>
    <property type="match status" value="1"/>
</dbReference>
<dbReference type="PANTHER" id="PTHR30575:SF0">
    <property type="entry name" value="XAA-ARG DIPEPTIDASE"/>
    <property type="match status" value="1"/>
</dbReference>
<dbReference type="SUPFAM" id="SSF53187">
    <property type="entry name" value="Zn-dependent exopeptidases"/>
    <property type="match status" value="1"/>
</dbReference>